<protein>
    <recommendedName>
        <fullName evidence="6">Probable membrane transporter protein</fullName>
    </recommendedName>
</protein>
<evidence type="ECO:0000256" key="2">
    <source>
        <dbReference type="ARBA" id="ARBA00009142"/>
    </source>
</evidence>
<organism evidence="7 8">
    <name type="scientific">Caryophanon latum</name>
    <dbReference type="NCBI Taxonomy" id="33977"/>
    <lineage>
        <taxon>Bacteria</taxon>
        <taxon>Bacillati</taxon>
        <taxon>Bacillota</taxon>
        <taxon>Bacilli</taxon>
        <taxon>Bacillales</taxon>
        <taxon>Caryophanaceae</taxon>
        <taxon>Caryophanon</taxon>
    </lineage>
</organism>
<dbReference type="Pfam" id="PF01925">
    <property type="entry name" value="TauE"/>
    <property type="match status" value="1"/>
</dbReference>
<proteinExistence type="inferred from homology"/>
<gene>
    <name evidence="7" type="ORF">A6K76_06645</name>
</gene>
<feature type="transmembrane region" description="Helical" evidence="6">
    <location>
        <begin position="81"/>
        <end position="99"/>
    </location>
</feature>
<comment type="subcellular location">
    <subcellularLocation>
        <location evidence="6">Cell membrane</location>
        <topology evidence="6">Multi-pass membrane protein</topology>
    </subcellularLocation>
    <subcellularLocation>
        <location evidence="1">Membrane</location>
        <topology evidence="1">Multi-pass membrane protein</topology>
    </subcellularLocation>
</comment>
<dbReference type="PANTHER" id="PTHR43701">
    <property type="entry name" value="MEMBRANE TRANSPORTER PROTEIN MJ0441-RELATED"/>
    <property type="match status" value="1"/>
</dbReference>
<evidence type="ECO:0000256" key="1">
    <source>
        <dbReference type="ARBA" id="ARBA00004141"/>
    </source>
</evidence>
<keyword evidence="8" id="KW-1185">Reference proteome</keyword>
<evidence type="ECO:0000313" key="8">
    <source>
        <dbReference type="Proteomes" id="UP000093482"/>
    </source>
</evidence>
<feature type="transmembrane region" description="Helical" evidence="6">
    <location>
        <begin position="105"/>
        <end position="126"/>
    </location>
</feature>
<accession>A0A1C0YZK6</accession>
<dbReference type="EMBL" id="MATO01000015">
    <property type="protein sequence ID" value="OCS92555.1"/>
    <property type="molecule type" value="Genomic_DNA"/>
</dbReference>
<feature type="transmembrane region" description="Helical" evidence="6">
    <location>
        <begin position="50"/>
        <end position="69"/>
    </location>
</feature>
<dbReference type="PANTHER" id="PTHR43701:SF2">
    <property type="entry name" value="MEMBRANE TRANSPORTER PROTEIN YJNA-RELATED"/>
    <property type="match status" value="1"/>
</dbReference>
<evidence type="ECO:0000256" key="4">
    <source>
        <dbReference type="ARBA" id="ARBA00022989"/>
    </source>
</evidence>
<dbReference type="InterPro" id="IPR002781">
    <property type="entry name" value="TM_pro_TauE-like"/>
</dbReference>
<feature type="transmembrane region" description="Helical" evidence="6">
    <location>
        <begin position="196"/>
        <end position="215"/>
    </location>
</feature>
<feature type="transmembrane region" description="Helical" evidence="6">
    <location>
        <begin position="147"/>
        <end position="166"/>
    </location>
</feature>
<keyword evidence="6" id="KW-1003">Cell membrane</keyword>
<keyword evidence="3 6" id="KW-0812">Transmembrane</keyword>
<reference evidence="7 8" key="1">
    <citation type="submission" date="2016-07" db="EMBL/GenBank/DDBJ databases">
        <title>Caryophanon latum genome sequencing.</title>
        <authorList>
            <person name="Verma A."/>
            <person name="Pal Y."/>
            <person name="Krishnamurthi S."/>
        </authorList>
    </citation>
    <scope>NUCLEOTIDE SEQUENCE [LARGE SCALE GENOMIC DNA]</scope>
    <source>
        <strain evidence="7 8">DSM 14151</strain>
    </source>
</reference>
<feature type="transmembrane region" description="Helical" evidence="6">
    <location>
        <begin position="221"/>
        <end position="240"/>
    </location>
</feature>
<comment type="caution">
    <text evidence="7">The sequence shown here is derived from an EMBL/GenBank/DDBJ whole genome shotgun (WGS) entry which is preliminary data.</text>
</comment>
<sequence length="274" mass="28615">MGAFILAVIAICAGFLGALLGLGGGVILVPGALFISSATDWISPLTPQSAVGLSVMMMIFTGLASTISYMKSGFVDYKAGLLFFAGAAPGAIVGAMLNGRFNVDSFNLFFGVLLIVLATIMLIRDYMKPIDFFVKRAKTRTFTDKQGATYTYGYPISIALILSFVVGTLSGMFGIGGGALLVPALLVLFHFPPHIAVATSMLLVFLSSLVNAGSHMALGNIPWAVVLPVIIGGYIGGKLGASTSKKLQSKTLVVILRIVLLIMGIRSVMIGLIG</sequence>
<dbReference type="Proteomes" id="UP000093482">
    <property type="component" value="Unassembled WGS sequence"/>
</dbReference>
<keyword evidence="4 6" id="KW-1133">Transmembrane helix</keyword>
<dbReference type="RefSeq" id="WP_066462438.1">
    <property type="nucleotide sequence ID" value="NZ_MATO01000015.1"/>
</dbReference>
<evidence type="ECO:0000313" key="7">
    <source>
        <dbReference type="EMBL" id="OCS92555.1"/>
    </source>
</evidence>
<evidence type="ECO:0000256" key="6">
    <source>
        <dbReference type="RuleBase" id="RU363041"/>
    </source>
</evidence>
<evidence type="ECO:0000256" key="3">
    <source>
        <dbReference type="ARBA" id="ARBA00022692"/>
    </source>
</evidence>
<dbReference type="GO" id="GO:0005886">
    <property type="term" value="C:plasma membrane"/>
    <property type="evidence" value="ECO:0007669"/>
    <property type="project" value="UniProtKB-SubCell"/>
</dbReference>
<feature type="transmembrane region" description="Helical" evidence="6">
    <location>
        <begin position="252"/>
        <end position="273"/>
    </location>
</feature>
<dbReference type="InterPro" id="IPR051598">
    <property type="entry name" value="TSUP/Inactive_protease-like"/>
</dbReference>
<dbReference type="OrthoDB" id="9780109at2"/>
<keyword evidence="5 6" id="KW-0472">Membrane</keyword>
<name>A0A1C0YZK6_9BACL</name>
<evidence type="ECO:0000256" key="5">
    <source>
        <dbReference type="ARBA" id="ARBA00023136"/>
    </source>
</evidence>
<comment type="similarity">
    <text evidence="2 6">Belongs to the 4-toluene sulfonate uptake permease (TSUP) (TC 2.A.102) family.</text>
</comment>
<dbReference type="AlphaFoldDB" id="A0A1C0YZK6"/>